<evidence type="ECO:0000256" key="2">
    <source>
        <dbReference type="ARBA" id="ARBA00023002"/>
    </source>
</evidence>
<dbReference type="CDD" id="cd13853">
    <property type="entry name" value="CuRO_1_Tth-MCO_like"/>
    <property type="match status" value="1"/>
</dbReference>
<dbReference type="GO" id="GO:0016491">
    <property type="term" value="F:oxidoreductase activity"/>
    <property type="evidence" value="ECO:0007669"/>
    <property type="project" value="UniProtKB-KW"/>
</dbReference>
<dbReference type="Proteomes" id="UP000075635">
    <property type="component" value="Unassembled WGS sequence"/>
</dbReference>
<keyword evidence="2" id="KW-0560">Oxidoreductase</keyword>
<dbReference type="InterPro" id="IPR011706">
    <property type="entry name" value="Cu-oxidase_C"/>
</dbReference>
<dbReference type="InterPro" id="IPR011707">
    <property type="entry name" value="Cu-oxidase-like_N"/>
</dbReference>
<feature type="domain" description="Plastocyanin-like" evidence="5">
    <location>
        <begin position="175"/>
        <end position="225"/>
    </location>
</feature>
<reference evidence="6 7" key="1">
    <citation type="submission" date="2014-02" db="EMBL/GenBank/DDBJ databases">
        <title>The small core and large imbalanced accessory genome model reveals a collaborative survival strategy of Sorangium cellulosum strains in nature.</title>
        <authorList>
            <person name="Han K."/>
            <person name="Peng R."/>
            <person name="Blom J."/>
            <person name="Li Y.-Z."/>
        </authorList>
    </citation>
    <scope>NUCLEOTIDE SEQUENCE [LARGE SCALE GENOMIC DNA]</scope>
    <source>
        <strain evidence="6 7">So0011-07</strain>
    </source>
</reference>
<accession>A0A150R8V1</accession>
<feature type="domain" description="Plastocyanin-like" evidence="4">
    <location>
        <begin position="506"/>
        <end position="595"/>
    </location>
</feature>
<evidence type="ECO:0000259" key="5">
    <source>
        <dbReference type="Pfam" id="PF07732"/>
    </source>
</evidence>
<evidence type="ECO:0000313" key="6">
    <source>
        <dbReference type="EMBL" id="KYF76655.1"/>
    </source>
</evidence>
<keyword evidence="1" id="KW-0479">Metal-binding</keyword>
<feature type="signal peptide" evidence="3">
    <location>
        <begin position="1"/>
        <end position="28"/>
    </location>
</feature>
<dbReference type="PROSITE" id="PS00080">
    <property type="entry name" value="MULTICOPPER_OXIDASE2"/>
    <property type="match status" value="1"/>
</dbReference>
<sequence>MGRDASHALARKGSLAALALLAAGAAGAAGCGGGEEGSAAPQTTAVYADPPELAPGEDGAYELHFGPSAVEIDGRRFCLRAYNGMTSGPTIRIPKGEDRKVHVNLHNDFTKSDYREIASMMGHGSRSCHDFNLTNLHGHGLHVQPNFATDDPADPCEGDGCAAGGRYFGDHVLHTVGPGESARYRWDLDEDGIHHEGTDWYHPHIHGSTAIQVMDGAAGALIIEGALDELPGVATARERVMVMTQVPIDHENTVPLKEGEDCTEDNLSVTDFLAVETLRATLINGRLRPRLVTPPGQVERWRMVYAGSPDEMGMKLHVAKDAACSDFDPLSRTPLQTTQIARDGLTLPQFYRSDTVWVSPGYRADVMVKMPEQEQTLCLVGRRPNDLLGSVIAIVDVSASAGEPTEVNLPDEADVAALAPPTSWTGMVDGQVTEVSCDSVETVHQKVVLLVPTPGSQPPDLSSDVALRSCDPEAHPHEIDPDAPVCLCPDPNISCRKFDERRLRGYRSDRVMTAGSAERWEIRAFDGHPFHIHINPFLVCPNKSNKEPNFPHWRDTMWVQVEDGPRDVLMNPRRFTGQFVLHCHKLNHEDEGMMELVEICDPADQECLCLGTDADGACISQAGCQPDDLQCQFAKRATDAYPAPPAPDLELCGP</sequence>
<dbReference type="InterPro" id="IPR002355">
    <property type="entry name" value="Cu_oxidase_Cu_BS"/>
</dbReference>
<evidence type="ECO:0000256" key="3">
    <source>
        <dbReference type="SAM" id="SignalP"/>
    </source>
</evidence>
<dbReference type="SUPFAM" id="SSF49503">
    <property type="entry name" value="Cupredoxins"/>
    <property type="match status" value="3"/>
</dbReference>
<dbReference type="PANTHER" id="PTHR11709">
    <property type="entry name" value="MULTI-COPPER OXIDASE"/>
    <property type="match status" value="1"/>
</dbReference>
<dbReference type="Gene3D" id="2.60.40.420">
    <property type="entry name" value="Cupredoxins - blue copper proteins"/>
    <property type="match status" value="3"/>
</dbReference>
<evidence type="ECO:0000259" key="4">
    <source>
        <dbReference type="Pfam" id="PF07731"/>
    </source>
</evidence>
<proteinExistence type="predicted"/>
<dbReference type="InterPro" id="IPR045087">
    <property type="entry name" value="Cu-oxidase_fam"/>
</dbReference>
<evidence type="ECO:0000313" key="7">
    <source>
        <dbReference type="Proteomes" id="UP000075635"/>
    </source>
</evidence>
<organism evidence="6 7">
    <name type="scientific">Sorangium cellulosum</name>
    <name type="common">Polyangium cellulosum</name>
    <dbReference type="NCBI Taxonomy" id="56"/>
    <lineage>
        <taxon>Bacteria</taxon>
        <taxon>Pseudomonadati</taxon>
        <taxon>Myxococcota</taxon>
        <taxon>Polyangia</taxon>
        <taxon>Polyangiales</taxon>
        <taxon>Polyangiaceae</taxon>
        <taxon>Sorangium</taxon>
    </lineage>
</organism>
<dbReference type="InterPro" id="IPR008972">
    <property type="entry name" value="Cupredoxin"/>
</dbReference>
<dbReference type="Pfam" id="PF07732">
    <property type="entry name" value="Cu-oxidase_3"/>
    <property type="match status" value="1"/>
</dbReference>
<dbReference type="Pfam" id="PF07731">
    <property type="entry name" value="Cu-oxidase_2"/>
    <property type="match status" value="1"/>
</dbReference>
<keyword evidence="3" id="KW-0732">Signal</keyword>
<comment type="caution">
    <text evidence="6">The sequence shown here is derived from an EMBL/GenBank/DDBJ whole genome shotgun (WGS) entry which is preliminary data.</text>
</comment>
<dbReference type="PANTHER" id="PTHR11709:SF518">
    <property type="entry name" value="MULTICOPPER OXIDASE"/>
    <property type="match status" value="1"/>
</dbReference>
<evidence type="ECO:0000256" key="1">
    <source>
        <dbReference type="ARBA" id="ARBA00022723"/>
    </source>
</evidence>
<dbReference type="GO" id="GO:0005507">
    <property type="term" value="F:copper ion binding"/>
    <property type="evidence" value="ECO:0007669"/>
    <property type="project" value="InterPro"/>
</dbReference>
<feature type="chain" id="PRO_5007567828" evidence="3">
    <location>
        <begin position="29"/>
        <end position="654"/>
    </location>
</feature>
<gene>
    <name evidence="6" type="ORF">BE17_17305</name>
</gene>
<dbReference type="PROSITE" id="PS51257">
    <property type="entry name" value="PROKAR_LIPOPROTEIN"/>
    <property type="match status" value="1"/>
</dbReference>
<name>A0A150R8V1_SORCE</name>
<dbReference type="EMBL" id="JEMB01002990">
    <property type="protein sequence ID" value="KYF76655.1"/>
    <property type="molecule type" value="Genomic_DNA"/>
</dbReference>
<protein>
    <submittedName>
        <fullName evidence="6">Copper oxidase</fullName>
    </submittedName>
</protein>
<dbReference type="AlphaFoldDB" id="A0A150R8V1"/>